<evidence type="ECO:0000256" key="6">
    <source>
        <dbReference type="ARBA" id="ARBA00022691"/>
    </source>
</evidence>
<evidence type="ECO:0000256" key="8">
    <source>
        <dbReference type="ARBA" id="ARBA00052751"/>
    </source>
</evidence>
<evidence type="ECO:0000256" key="13">
    <source>
        <dbReference type="HAMAP-Rule" id="MF_00113"/>
    </source>
</evidence>
<comment type="function">
    <text evidence="13">Transfers and isomerizes the ribose moiety from AdoMet to the 7-aminomethyl group of 7-deazaguanine (preQ1-tRNA) to give epoxyqueuosine (oQ-tRNA).</text>
</comment>
<accession>A0A450YAE0</accession>
<dbReference type="PANTHER" id="PTHR30307">
    <property type="entry name" value="S-ADENOSYLMETHIONINE:TRNA RIBOSYLTRANSFERASE-ISOMERASE"/>
    <property type="match status" value="1"/>
</dbReference>
<dbReference type="GO" id="GO:0051075">
    <property type="term" value="F:S-adenosylmethionine:tRNA ribosyltransferase-isomerase activity"/>
    <property type="evidence" value="ECO:0007669"/>
    <property type="project" value="UniProtKB-EC"/>
</dbReference>
<comment type="subcellular location">
    <subcellularLocation>
        <location evidence="1 13">Cytoplasm</location>
    </subcellularLocation>
</comment>
<keyword evidence="6 13" id="KW-0949">S-adenosyl-L-methionine</keyword>
<evidence type="ECO:0000256" key="7">
    <source>
        <dbReference type="ARBA" id="ARBA00022785"/>
    </source>
</evidence>
<dbReference type="PANTHER" id="PTHR30307:SF0">
    <property type="entry name" value="S-ADENOSYLMETHIONINE:TRNA RIBOSYLTRANSFERASE-ISOMERASE"/>
    <property type="match status" value="1"/>
</dbReference>
<evidence type="ECO:0000256" key="1">
    <source>
        <dbReference type="ARBA" id="ARBA00004496"/>
    </source>
</evidence>
<sequence length="367" mass="40953">MRVSDFDYHLPEELIAQYPTEQRAASRLLVLEGETGALRETRFSDLGRFLVPGDLMVFNDTRVIPARLLGRKSTGGKVEILVERVLAEGCFLAQVRASKPPRPGMTIRVTRSSDSVTDAVAKPSDEGECPSLTVRERRENFFVLETGDYPVEGLLRDWGTVPLPPYIRRASETLDRERYQTVYARREGAVAAPTAGLHFDGPLLAALGSRGVESVFATLHVGAGTFSPLRVDRLEDHEMHAEYLEVSPEACARVNETRRAGGRIIAVGTTSVRALETAWRDGEARPFRGDTSLFIYPGYRFRCVDAMISNFHLPGSTLLMLVSAFAGRERVLAAYRYAVEKRFRFYSYGDAMFFTRASKSTDGEKPR</sequence>
<dbReference type="InterPro" id="IPR042118">
    <property type="entry name" value="QueA_dom1"/>
</dbReference>
<dbReference type="InterPro" id="IPR036100">
    <property type="entry name" value="QueA_sf"/>
</dbReference>
<comment type="similarity">
    <text evidence="9 13">Belongs to the QueA family.</text>
</comment>
<dbReference type="SUPFAM" id="SSF111337">
    <property type="entry name" value="QueA-like"/>
    <property type="match status" value="1"/>
</dbReference>
<evidence type="ECO:0000256" key="11">
    <source>
        <dbReference type="ARBA" id="ARBA00069325"/>
    </source>
</evidence>
<organism evidence="14">
    <name type="scientific">Candidatus Kentrum sp. SD</name>
    <dbReference type="NCBI Taxonomy" id="2126332"/>
    <lineage>
        <taxon>Bacteria</taxon>
        <taxon>Pseudomonadati</taxon>
        <taxon>Pseudomonadota</taxon>
        <taxon>Gammaproteobacteria</taxon>
        <taxon>Candidatus Kentrum</taxon>
    </lineage>
</organism>
<evidence type="ECO:0000256" key="4">
    <source>
        <dbReference type="ARBA" id="ARBA00022490"/>
    </source>
</evidence>
<name>A0A450YAE0_9GAMM</name>
<dbReference type="Pfam" id="PF02547">
    <property type="entry name" value="Queuosine_synth"/>
    <property type="match status" value="1"/>
</dbReference>
<evidence type="ECO:0000256" key="2">
    <source>
        <dbReference type="ARBA" id="ARBA00004691"/>
    </source>
</evidence>
<evidence type="ECO:0000256" key="3">
    <source>
        <dbReference type="ARBA" id="ARBA00011245"/>
    </source>
</evidence>
<keyword evidence="7 13" id="KW-0671">Queuosine biosynthesis</keyword>
<keyword evidence="5 13" id="KW-0808">Transferase</keyword>
<dbReference type="GO" id="GO:0005737">
    <property type="term" value="C:cytoplasm"/>
    <property type="evidence" value="ECO:0007669"/>
    <property type="project" value="UniProtKB-SubCell"/>
</dbReference>
<dbReference type="GO" id="GO:0008616">
    <property type="term" value="P:tRNA queuosine(34) biosynthetic process"/>
    <property type="evidence" value="ECO:0007669"/>
    <property type="project" value="UniProtKB-UniRule"/>
</dbReference>
<evidence type="ECO:0000256" key="5">
    <source>
        <dbReference type="ARBA" id="ARBA00022679"/>
    </source>
</evidence>
<dbReference type="UniPathway" id="UPA00392"/>
<dbReference type="HAMAP" id="MF_00113">
    <property type="entry name" value="QueA"/>
    <property type="match status" value="1"/>
</dbReference>
<dbReference type="NCBIfam" id="TIGR00113">
    <property type="entry name" value="queA"/>
    <property type="match status" value="1"/>
</dbReference>
<dbReference type="EC" id="2.4.99.17" evidence="10 13"/>
<keyword evidence="4 13" id="KW-0963">Cytoplasm</keyword>
<evidence type="ECO:0000256" key="10">
    <source>
        <dbReference type="ARBA" id="ARBA00066503"/>
    </source>
</evidence>
<dbReference type="InterPro" id="IPR042119">
    <property type="entry name" value="QueA_dom2"/>
</dbReference>
<evidence type="ECO:0000256" key="9">
    <source>
        <dbReference type="ARBA" id="ARBA00061210"/>
    </source>
</evidence>
<evidence type="ECO:0000256" key="12">
    <source>
        <dbReference type="ARBA" id="ARBA00076160"/>
    </source>
</evidence>
<dbReference type="Gene3D" id="2.40.10.240">
    <property type="entry name" value="QueA-like"/>
    <property type="match status" value="1"/>
</dbReference>
<proteinExistence type="inferred from homology"/>
<comment type="catalytic activity">
    <reaction evidence="8 13">
        <text>7-aminomethyl-7-carbaguanosine(34) in tRNA + S-adenosyl-L-methionine = epoxyqueuosine(34) in tRNA + adenine + L-methionine + 2 H(+)</text>
        <dbReference type="Rhea" id="RHEA:32155"/>
        <dbReference type="Rhea" id="RHEA-COMP:10342"/>
        <dbReference type="Rhea" id="RHEA-COMP:18582"/>
        <dbReference type="ChEBI" id="CHEBI:15378"/>
        <dbReference type="ChEBI" id="CHEBI:16708"/>
        <dbReference type="ChEBI" id="CHEBI:57844"/>
        <dbReference type="ChEBI" id="CHEBI:59789"/>
        <dbReference type="ChEBI" id="CHEBI:82833"/>
        <dbReference type="ChEBI" id="CHEBI:194443"/>
        <dbReference type="EC" id="2.4.99.17"/>
    </reaction>
</comment>
<dbReference type="EMBL" id="CAADFU010000044">
    <property type="protein sequence ID" value="VFK44816.1"/>
    <property type="molecule type" value="Genomic_DNA"/>
</dbReference>
<protein>
    <recommendedName>
        <fullName evidence="11 13">S-adenosylmethionine:tRNA ribosyltransferase-isomerase</fullName>
        <ecNumber evidence="10 13">2.4.99.17</ecNumber>
    </recommendedName>
    <alternativeName>
        <fullName evidence="12 13">Queuosine biosynthesis protein QueA</fullName>
    </alternativeName>
</protein>
<dbReference type="AlphaFoldDB" id="A0A450YAE0"/>
<gene>
    <name evidence="13" type="primary">queA</name>
    <name evidence="15" type="ORF">BECKSD772E_GA0070983_10446</name>
    <name evidence="14" type="ORF">BECKSD772F_GA0070984_102515</name>
</gene>
<dbReference type="EMBL" id="CAADFR010000025">
    <property type="protein sequence ID" value="VFK38510.1"/>
    <property type="molecule type" value="Genomic_DNA"/>
</dbReference>
<dbReference type="InterPro" id="IPR003699">
    <property type="entry name" value="QueA"/>
</dbReference>
<keyword evidence="14" id="KW-0413">Isomerase</keyword>
<dbReference type="Gene3D" id="3.40.1780.10">
    <property type="entry name" value="QueA-like"/>
    <property type="match status" value="1"/>
</dbReference>
<reference evidence="14" key="1">
    <citation type="submission" date="2019-02" db="EMBL/GenBank/DDBJ databases">
        <authorList>
            <person name="Gruber-Vodicka R. H."/>
            <person name="Seah K. B. B."/>
        </authorList>
    </citation>
    <scope>NUCLEOTIDE SEQUENCE</scope>
    <source>
        <strain evidence="15">BECK_S1320</strain>
        <strain evidence="14">BECK_S1321</strain>
    </source>
</reference>
<comment type="subunit">
    <text evidence="3 13">Monomer.</text>
</comment>
<dbReference type="FunFam" id="3.40.1780.10:FF:000001">
    <property type="entry name" value="S-adenosylmethionine:tRNA ribosyltransferase-isomerase"/>
    <property type="match status" value="1"/>
</dbReference>
<evidence type="ECO:0000313" key="15">
    <source>
        <dbReference type="EMBL" id="VFK44816.1"/>
    </source>
</evidence>
<evidence type="ECO:0000313" key="14">
    <source>
        <dbReference type="EMBL" id="VFK38510.1"/>
    </source>
</evidence>
<comment type="pathway">
    <text evidence="2 13">tRNA modification; tRNA-queuosine biosynthesis.</text>
</comment>
<dbReference type="NCBIfam" id="NF001140">
    <property type="entry name" value="PRK00147.1"/>
    <property type="match status" value="1"/>
</dbReference>